<proteinExistence type="predicted"/>
<evidence type="ECO:0000313" key="3">
    <source>
        <dbReference type="Proteomes" id="UP000806528"/>
    </source>
</evidence>
<dbReference type="InterPro" id="IPR008538">
    <property type="entry name" value="Uma2"/>
</dbReference>
<dbReference type="PANTHER" id="PTHR35400">
    <property type="entry name" value="SLR1083 PROTEIN"/>
    <property type="match status" value="1"/>
</dbReference>
<dbReference type="SUPFAM" id="SSF52980">
    <property type="entry name" value="Restriction endonuclease-like"/>
    <property type="match status" value="1"/>
</dbReference>
<dbReference type="GO" id="GO:0004519">
    <property type="term" value="F:endonuclease activity"/>
    <property type="evidence" value="ECO:0007669"/>
    <property type="project" value="UniProtKB-KW"/>
</dbReference>
<dbReference type="RefSeq" id="WP_193122127.1">
    <property type="nucleotide sequence ID" value="NZ_JADBGI010000009.1"/>
</dbReference>
<dbReference type="CDD" id="cd06260">
    <property type="entry name" value="DUF820-like"/>
    <property type="match status" value="1"/>
</dbReference>
<evidence type="ECO:0000259" key="1">
    <source>
        <dbReference type="Pfam" id="PF05685"/>
    </source>
</evidence>
<keyword evidence="2" id="KW-0378">Hydrolase</keyword>
<keyword evidence="3" id="KW-1185">Reference proteome</keyword>
<dbReference type="Proteomes" id="UP000806528">
    <property type="component" value="Unassembled WGS sequence"/>
</dbReference>
<dbReference type="EMBL" id="JADBGI010000009">
    <property type="protein sequence ID" value="MBE2999502.1"/>
    <property type="molecule type" value="Genomic_DNA"/>
</dbReference>
<comment type="caution">
    <text evidence="2">The sequence shown here is derived from an EMBL/GenBank/DDBJ whole genome shotgun (WGS) entry which is preliminary data.</text>
</comment>
<dbReference type="InterPro" id="IPR011335">
    <property type="entry name" value="Restrct_endonuc-II-like"/>
</dbReference>
<feature type="domain" description="Putative restriction endonuclease" evidence="1">
    <location>
        <begin position="25"/>
        <end position="163"/>
    </location>
</feature>
<sequence length="186" mass="20553">MNADESGPREGFCAADLDALVGLPAHTELDEGALVFAEPRTGWHTTAVDLLVQALRAAAPAPYRIRREMTVTLGPRQRPEPDLMVVQAASIDNEQTTFFPQDVVLAVEVVSPESTERDRDRKPQLYAGAGIAHFWRVENNDGVPVVHTYELDPAGRSYGLTGIHHDRLSTARPYDLDIDLTEVKRL</sequence>
<dbReference type="Gene3D" id="3.90.1570.10">
    <property type="entry name" value="tt1808, chain A"/>
    <property type="match status" value="1"/>
</dbReference>
<keyword evidence="2" id="KW-0540">Nuclease</keyword>
<dbReference type="InterPro" id="IPR012296">
    <property type="entry name" value="Nuclease_put_TT1808"/>
</dbReference>
<name>A0ABR9P6N5_9ACTN</name>
<reference evidence="2 3" key="1">
    <citation type="submission" date="2020-09" db="EMBL/GenBank/DDBJ databases">
        <title>Diversity and distribution of actinomycetes associated with coral in the coast of Hainan.</title>
        <authorList>
            <person name="Li F."/>
        </authorList>
    </citation>
    <scope>NUCLEOTIDE SEQUENCE [LARGE SCALE GENOMIC DNA]</scope>
    <source>
        <strain evidence="2 3">HNM0947</strain>
    </source>
</reference>
<organism evidence="2 3">
    <name type="scientific">Nocardiopsis coralli</name>
    <dbReference type="NCBI Taxonomy" id="2772213"/>
    <lineage>
        <taxon>Bacteria</taxon>
        <taxon>Bacillati</taxon>
        <taxon>Actinomycetota</taxon>
        <taxon>Actinomycetes</taxon>
        <taxon>Streptosporangiales</taxon>
        <taxon>Nocardiopsidaceae</taxon>
        <taxon>Nocardiopsis</taxon>
    </lineage>
</organism>
<keyword evidence="2" id="KW-0255">Endonuclease</keyword>
<protein>
    <submittedName>
        <fullName evidence="2">Uma2 family endonuclease</fullName>
    </submittedName>
</protein>
<accession>A0ABR9P6N5</accession>
<dbReference type="PANTHER" id="PTHR35400:SF3">
    <property type="entry name" value="SLL1072 PROTEIN"/>
    <property type="match status" value="1"/>
</dbReference>
<evidence type="ECO:0000313" key="2">
    <source>
        <dbReference type="EMBL" id="MBE2999502.1"/>
    </source>
</evidence>
<gene>
    <name evidence="2" type="ORF">IDM40_12405</name>
</gene>
<dbReference type="Pfam" id="PF05685">
    <property type="entry name" value="Uma2"/>
    <property type="match status" value="1"/>
</dbReference>